<dbReference type="Proteomes" id="UP001629244">
    <property type="component" value="Unassembled WGS sequence"/>
</dbReference>
<dbReference type="RefSeq" id="WP_408078366.1">
    <property type="nucleotide sequence ID" value="NZ_JBELQC010000001.1"/>
</dbReference>
<gene>
    <name evidence="1" type="ORF">ABS767_10870</name>
</gene>
<protein>
    <submittedName>
        <fullName evidence="1">Uncharacterized protein</fullName>
    </submittedName>
</protein>
<accession>A0ABW8YMG7</accession>
<evidence type="ECO:0000313" key="2">
    <source>
        <dbReference type="Proteomes" id="UP001629244"/>
    </source>
</evidence>
<dbReference type="EMBL" id="JBELQC010000001">
    <property type="protein sequence ID" value="MFL9841466.1"/>
    <property type="molecule type" value="Genomic_DNA"/>
</dbReference>
<organism evidence="1 2">
    <name type="scientific">Sphingomonas plantiphila</name>
    <dbReference type="NCBI Taxonomy" id="3163295"/>
    <lineage>
        <taxon>Bacteria</taxon>
        <taxon>Pseudomonadati</taxon>
        <taxon>Pseudomonadota</taxon>
        <taxon>Alphaproteobacteria</taxon>
        <taxon>Sphingomonadales</taxon>
        <taxon>Sphingomonadaceae</taxon>
        <taxon>Sphingomonas</taxon>
    </lineage>
</organism>
<sequence>MMTLFHYRYRDANNYKANGTVALTGVVPSECWEAALMRLEESEFFVAEQLDIPPLYSALYEFSNGPTLADHCWHEFVEVAVTDTIEPDTPLWGNATDFTARLLAVSEWKGSLSPHFCLGAYT</sequence>
<keyword evidence="2" id="KW-1185">Reference proteome</keyword>
<name>A0ABW8YMG7_9SPHN</name>
<proteinExistence type="predicted"/>
<reference evidence="1 2" key="1">
    <citation type="submission" date="2024-06" db="EMBL/GenBank/DDBJ databases">
        <authorList>
            <person name="Kaempfer P."/>
            <person name="Viver T."/>
        </authorList>
    </citation>
    <scope>NUCLEOTIDE SEQUENCE [LARGE SCALE GENOMIC DNA]</scope>
    <source>
        <strain evidence="1 2">ST-64</strain>
    </source>
</reference>
<comment type="caution">
    <text evidence="1">The sequence shown here is derived from an EMBL/GenBank/DDBJ whole genome shotgun (WGS) entry which is preliminary data.</text>
</comment>
<evidence type="ECO:0000313" key="1">
    <source>
        <dbReference type="EMBL" id="MFL9841466.1"/>
    </source>
</evidence>